<dbReference type="EMBL" id="CP047591">
    <property type="protein sequence ID" value="QHI73492.1"/>
    <property type="molecule type" value="Genomic_DNA"/>
</dbReference>
<name>A0A6P1MHG0_9FIRM</name>
<evidence type="ECO:0000313" key="1">
    <source>
        <dbReference type="EMBL" id="QHI73492.1"/>
    </source>
</evidence>
<dbReference type="AlphaFoldDB" id="A0A6P1MHG0"/>
<gene>
    <name evidence="1" type="ORF">Ami3637_14885</name>
</gene>
<accession>A0A6P1MHG0</accession>
<dbReference type="Proteomes" id="UP000463883">
    <property type="component" value="Chromosome"/>
</dbReference>
<reference evidence="1 2" key="1">
    <citation type="submission" date="2020-01" db="EMBL/GenBank/DDBJ databases">
        <title>Genomic analysis of Aminipila sp. CBA3637.</title>
        <authorList>
            <person name="Kim Y.B."/>
            <person name="Roh S.W."/>
        </authorList>
    </citation>
    <scope>NUCLEOTIDE SEQUENCE [LARGE SCALE GENOMIC DNA]</scope>
    <source>
        <strain evidence="1 2">CBA3637</strain>
    </source>
</reference>
<evidence type="ECO:0000313" key="2">
    <source>
        <dbReference type="Proteomes" id="UP000463883"/>
    </source>
</evidence>
<sequence>MQEDSSIFDGLREKEYGYCKNEELATLGVLAMLPVDIDSLINDVIQVDNYLSTISLIVEQQA</sequence>
<dbReference type="KEGG" id="amic:Ami3637_14885"/>
<dbReference type="RefSeq" id="WP_162363257.1">
    <property type="nucleotide sequence ID" value="NZ_CP047591.1"/>
</dbReference>
<organism evidence="1 2">
    <name type="scientific">Aminipila terrae</name>
    <dbReference type="NCBI Taxonomy" id="2697030"/>
    <lineage>
        <taxon>Bacteria</taxon>
        <taxon>Bacillati</taxon>
        <taxon>Bacillota</taxon>
        <taxon>Clostridia</taxon>
        <taxon>Peptostreptococcales</taxon>
        <taxon>Anaerovoracaceae</taxon>
        <taxon>Aminipila</taxon>
    </lineage>
</organism>
<keyword evidence="2" id="KW-1185">Reference proteome</keyword>
<proteinExistence type="predicted"/>
<protein>
    <submittedName>
        <fullName evidence="1">Uncharacterized protein</fullName>
    </submittedName>
</protein>